<organism evidence="3 4">
    <name type="scientific">Sphingopyxis indica</name>
    <dbReference type="NCBI Taxonomy" id="436663"/>
    <lineage>
        <taxon>Bacteria</taxon>
        <taxon>Pseudomonadati</taxon>
        <taxon>Pseudomonadota</taxon>
        <taxon>Alphaproteobacteria</taxon>
        <taxon>Sphingomonadales</taxon>
        <taxon>Sphingomonadaceae</taxon>
        <taxon>Sphingopyxis</taxon>
    </lineage>
</organism>
<protein>
    <submittedName>
        <fullName evidence="3">CubicO group peptidase, beta-lactamase class C family</fullName>
    </submittedName>
</protein>
<dbReference type="EMBL" id="FZPA01000001">
    <property type="protein sequence ID" value="SNS27214.1"/>
    <property type="molecule type" value="Genomic_DNA"/>
</dbReference>
<feature type="chain" id="PRO_5012511906" evidence="1">
    <location>
        <begin position="26"/>
        <end position="478"/>
    </location>
</feature>
<dbReference type="Gene3D" id="3.40.710.10">
    <property type="entry name" value="DD-peptidase/beta-lactamase superfamily"/>
    <property type="match status" value="1"/>
</dbReference>
<gene>
    <name evidence="3" type="ORF">SAMN06295955_10188</name>
</gene>
<accession>A0A239D5U6</accession>
<dbReference type="InterPro" id="IPR001466">
    <property type="entry name" value="Beta-lactam-related"/>
</dbReference>
<dbReference type="InterPro" id="IPR050491">
    <property type="entry name" value="AmpC-like"/>
</dbReference>
<dbReference type="PROSITE" id="PS51257">
    <property type="entry name" value="PROKAR_LIPOPROTEIN"/>
    <property type="match status" value="1"/>
</dbReference>
<dbReference type="PANTHER" id="PTHR46825">
    <property type="entry name" value="D-ALANYL-D-ALANINE-CARBOXYPEPTIDASE/ENDOPEPTIDASE AMPH"/>
    <property type="match status" value="1"/>
</dbReference>
<evidence type="ECO:0000313" key="3">
    <source>
        <dbReference type="EMBL" id="SNS27214.1"/>
    </source>
</evidence>
<dbReference type="AlphaFoldDB" id="A0A239D5U6"/>
<name>A0A239D5U6_9SPHN</name>
<proteinExistence type="predicted"/>
<dbReference type="OrthoDB" id="113033at2"/>
<evidence type="ECO:0000313" key="4">
    <source>
        <dbReference type="Proteomes" id="UP000198339"/>
    </source>
</evidence>
<dbReference type="InterPro" id="IPR012338">
    <property type="entry name" value="Beta-lactam/transpept-like"/>
</dbReference>
<feature type="domain" description="Beta-lactamase-related" evidence="2">
    <location>
        <begin position="38"/>
        <end position="346"/>
    </location>
</feature>
<dbReference type="PANTHER" id="PTHR46825:SF9">
    <property type="entry name" value="BETA-LACTAMASE-RELATED DOMAIN-CONTAINING PROTEIN"/>
    <property type="match status" value="1"/>
</dbReference>
<keyword evidence="4" id="KW-1185">Reference proteome</keyword>
<dbReference type="SUPFAM" id="SSF56601">
    <property type="entry name" value="beta-lactamase/transpeptidase-like"/>
    <property type="match status" value="1"/>
</dbReference>
<sequence length="478" mass="51126">MKSIFSLASVIAAASIGCNATSTYAAEDRLAGARRVADAILDAQWQASGVPGMSAAVVRDGHVLWTGTAGYRDREKRLPVEPATSFRLASVSKLVTATAAMRLFDRGALDLDAPVQLYAPQLHLSWSPVSARQLAAHTSGIPHYQSIDDNRGGRRFASVQDAVATFADRDLLFAPGTGYNYSSYGYTLLSAAIEARAGVPFLQFVARDVTNGLDIRPDIHPDRANDSIAYEFVDGVPAKAAAHDYSYSWGGAGFRGSAPDVARFGARVLDTQFLSARARAAMWTPTRLIDGSAVADRDDLIGFGWRIGSDSNGERIVHHAGVAIGARSALLLYPDRGESVSLLSNAVWVSDIKETAAMLAMPFHMEAVSESAPCPTGTTRYDGQFAGEAVSGYARFRVIDGICRGELDAANAAGTWFNAFPQADIEHFTVIALTADARFDRAALVTSTGTYHFRRQADGSLVAVLGPSRLLTVRLRSD</sequence>
<evidence type="ECO:0000256" key="1">
    <source>
        <dbReference type="SAM" id="SignalP"/>
    </source>
</evidence>
<feature type="signal peptide" evidence="1">
    <location>
        <begin position="1"/>
        <end position="25"/>
    </location>
</feature>
<keyword evidence="1" id="KW-0732">Signal</keyword>
<evidence type="ECO:0000259" key="2">
    <source>
        <dbReference type="Pfam" id="PF00144"/>
    </source>
</evidence>
<reference evidence="3 4" key="1">
    <citation type="submission" date="2017-06" db="EMBL/GenBank/DDBJ databases">
        <authorList>
            <person name="Kim H.J."/>
            <person name="Triplett B.A."/>
        </authorList>
    </citation>
    <scope>NUCLEOTIDE SEQUENCE [LARGE SCALE GENOMIC DNA]</scope>
    <source>
        <strain evidence="3 4">DS15</strain>
    </source>
</reference>
<dbReference type="Proteomes" id="UP000198339">
    <property type="component" value="Unassembled WGS sequence"/>
</dbReference>
<dbReference type="Pfam" id="PF00144">
    <property type="entry name" value="Beta-lactamase"/>
    <property type="match status" value="1"/>
</dbReference>
<dbReference type="RefSeq" id="WP_089214027.1">
    <property type="nucleotide sequence ID" value="NZ_FZPA01000001.1"/>
</dbReference>